<sequence length="253" mass="28233">MNRDAVDASNSVRVIVLSAGLGTRLRPHTDYVPKALVPVDGEPIIERLLARLALPVVHEVVCVTGYHAELLEKKVSAVSERPPVRFVYNVDYASANNILSLTAVRDLLTGPTVIIDGDLILSTDLVERILYSVDDTLAVDVGTDRSMIDMAVEIRGGRVWHLQKQLPPERISGEVVGVSYWTGEGIHALLRAADDVIDREGTEGWYMHAVRAVAKQRRLEPLWVKQDDWMEIDTVADLERAEREIKDCPPWAR</sequence>
<dbReference type="RefSeq" id="WP_176797933.1">
    <property type="nucleotide sequence ID" value="NZ_FNFM01000005.1"/>
</dbReference>
<dbReference type="EMBL" id="FNFM01000005">
    <property type="protein sequence ID" value="SDK21139.1"/>
    <property type="molecule type" value="Genomic_DNA"/>
</dbReference>
<evidence type="ECO:0000313" key="4">
    <source>
        <dbReference type="EMBL" id="SDK21139.1"/>
    </source>
</evidence>
<reference evidence="5" key="1">
    <citation type="submission" date="2016-10" db="EMBL/GenBank/DDBJ databases">
        <authorList>
            <person name="Varghese N."/>
            <person name="Submissions S."/>
        </authorList>
    </citation>
    <scope>NUCLEOTIDE SEQUENCE [LARGE SCALE GENOMIC DNA]</scope>
    <source>
        <strain evidence="5">DSM 45460</strain>
    </source>
</reference>
<keyword evidence="2" id="KW-0548">Nucleotidyltransferase</keyword>
<dbReference type="GO" id="GO:0016301">
    <property type="term" value="F:kinase activity"/>
    <property type="evidence" value="ECO:0007669"/>
    <property type="project" value="UniProtKB-KW"/>
</dbReference>
<dbReference type="PANTHER" id="PTHR43584">
    <property type="entry name" value="NUCLEOTIDYL TRANSFERASE"/>
    <property type="match status" value="1"/>
</dbReference>
<organism evidence="4 5">
    <name type="scientific">Actinopolyspora mzabensis</name>
    <dbReference type="NCBI Taxonomy" id="995066"/>
    <lineage>
        <taxon>Bacteria</taxon>
        <taxon>Bacillati</taxon>
        <taxon>Actinomycetota</taxon>
        <taxon>Actinomycetes</taxon>
        <taxon>Actinopolysporales</taxon>
        <taxon>Actinopolysporaceae</taxon>
        <taxon>Actinopolyspora</taxon>
    </lineage>
</organism>
<protein>
    <submittedName>
        <fullName evidence="4">Choline kinase</fullName>
    </submittedName>
</protein>
<dbReference type="CDD" id="cd02523">
    <property type="entry name" value="PC_cytidylyltransferase"/>
    <property type="match status" value="1"/>
</dbReference>
<dbReference type="InterPro" id="IPR050065">
    <property type="entry name" value="GlmU-like"/>
</dbReference>
<evidence type="ECO:0000256" key="2">
    <source>
        <dbReference type="ARBA" id="ARBA00022695"/>
    </source>
</evidence>
<dbReference type="SUPFAM" id="SSF53448">
    <property type="entry name" value="Nucleotide-diphospho-sugar transferases"/>
    <property type="match status" value="1"/>
</dbReference>
<keyword evidence="5" id="KW-1185">Reference proteome</keyword>
<evidence type="ECO:0000256" key="1">
    <source>
        <dbReference type="ARBA" id="ARBA00022679"/>
    </source>
</evidence>
<dbReference type="InterPro" id="IPR029044">
    <property type="entry name" value="Nucleotide-diphossugar_trans"/>
</dbReference>
<evidence type="ECO:0000313" key="5">
    <source>
        <dbReference type="Proteomes" id="UP000199213"/>
    </source>
</evidence>
<dbReference type="Gene3D" id="3.90.550.10">
    <property type="entry name" value="Spore Coat Polysaccharide Biosynthesis Protein SpsA, Chain A"/>
    <property type="match status" value="1"/>
</dbReference>
<dbReference type="InterPro" id="IPR025877">
    <property type="entry name" value="MobA-like_NTP_Trfase"/>
</dbReference>
<evidence type="ECO:0000259" key="3">
    <source>
        <dbReference type="Pfam" id="PF12804"/>
    </source>
</evidence>
<dbReference type="Proteomes" id="UP000199213">
    <property type="component" value="Unassembled WGS sequence"/>
</dbReference>
<dbReference type="AlphaFoldDB" id="A0A1G9A179"/>
<gene>
    <name evidence="4" type="ORF">SAMN04487820_105257</name>
</gene>
<accession>A0A1G9A179</accession>
<keyword evidence="4" id="KW-0418">Kinase</keyword>
<dbReference type="GO" id="GO:0016779">
    <property type="term" value="F:nucleotidyltransferase activity"/>
    <property type="evidence" value="ECO:0007669"/>
    <property type="project" value="UniProtKB-KW"/>
</dbReference>
<keyword evidence="1" id="KW-0808">Transferase</keyword>
<proteinExistence type="predicted"/>
<name>A0A1G9A179_ACTMZ</name>
<feature type="domain" description="MobA-like NTP transferase" evidence="3">
    <location>
        <begin position="14"/>
        <end position="134"/>
    </location>
</feature>
<dbReference type="PANTHER" id="PTHR43584:SF8">
    <property type="entry name" value="N-ACETYLMURAMATE ALPHA-1-PHOSPHATE URIDYLYLTRANSFERASE"/>
    <property type="match status" value="1"/>
</dbReference>
<dbReference type="Pfam" id="PF12804">
    <property type="entry name" value="NTP_transf_3"/>
    <property type="match status" value="1"/>
</dbReference>